<dbReference type="EMBL" id="AP010968">
    <property type="protein sequence ID" value="BAJ32591.1"/>
    <property type="molecule type" value="Genomic_DNA"/>
</dbReference>
<sequence length="87" mass="9207">MQPRRREEGPAMTRRFALTFPGETGGHAEQDVVVVEATGTRGPGGHPVYADPSGIVQAEISDLGEVRMLASGGHQAPRTPLHAEPLP</sequence>
<protein>
    <submittedName>
        <fullName evidence="1">Uncharacterized protein</fullName>
    </submittedName>
</protein>
<accession>E4N357</accession>
<dbReference type="InterPro" id="IPR046263">
    <property type="entry name" value="DUF6296"/>
</dbReference>
<name>E4N357_KITSK</name>
<dbReference type="PATRIC" id="fig|452652.3.peg.6857"/>
<evidence type="ECO:0000313" key="2">
    <source>
        <dbReference type="Proteomes" id="UP000007076"/>
    </source>
</evidence>
<dbReference type="Pfam" id="PF19813">
    <property type="entry name" value="DUF6296"/>
    <property type="match status" value="1"/>
</dbReference>
<reference evidence="1 2" key="1">
    <citation type="journal article" date="2010" name="DNA Res.">
        <title>Genome sequence of Kitasatospora setae NBRC 14216T: an evolutionary snapshot of the family Streptomycetaceae.</title>
        <authorList>
            <person name="Ichikawa N."/>
            <person name="Oguchi A."/>
            <person name="Ikeda H."/>
            <person name="Ishikawa J."/>
            <person name="Kitani S."/>
            <person name="Watanabe Y."/>
            <person name="Nakamura S."/>
            <person name="Katano Y."/>
            <person name="Kishi E."/>
            <person name="Sasagawa M."/>
            <person name="Ankai A."/>
            <person name="Fukui S."/>
            <person name="Hashimoto Y."/>
            <person name="Kamata S."/>
            <person name="Otoguro M."/>
            <person name="Tanikawa S."/>
            <person name="Nihira T."/>
            <person name="Horinouchi S."/>
            <person name="Ohnishi Y."/>
            <person name="Hayakawa M."/>
            <person name="Kuzuyama T."/>
            <person name="Arisawa A."/>
            <person name="Nomoto F."/>
            <person name="Miura H."/>
            <person name="Takahashi Y."/>
            <person name="Fujita N."/>
        </authorList>
    </citation>
    <scope>NUCLEOTIDE SEQUENCE [LARGE SCALE GENOMIC DNA]</scope>
    <source>
        <strain evidence="2">ATCC 33774 / DSM 43861 / JCM 3304 / KCC A-0304 / NBRC 14216 / KM-6054</strain>
    </source>
</reference>
<proteinExistence type="predicted"/>
<dbReference type="KEGG" id="ksk:KSE_68330"/>
<dbReference type="AlphaFoldDB" id="E4N357"/>
<dbReference type="HOGENOM" id="CLU_162729_1_0_11"/>
<organism evidence="1 2">
    <name type="scientific">Kitasatospora setae (strain ATCC 33774 / DSM 43861 / JCM 3304 / KCC A-0304 / NBRC 14216 / KM-6054)</name>
    <name type="common">Streptomyces setae</name>
    <dbReference type="NCBI Taxonomy" id="452652"/>
    <lineage>
        <taxon>Bacteria</taxon>
        <taxon>Bacillati</taxon>
        <taxon>Actinomycetota</taxon>
        <taxon>Actinomycetes</taxon>
        <taxon>Kitasatosporales</taxon>
        <taxon>Streptomycetaceae</taxon>
        <taxon>Kitasatospora</taxon>
    </lineage>
</organism>
<evidence type="ECO:0000313" key="1">
    <source>
        <dbReference type="EMBL" id="BAJ32591.1"/>
    </source>
</evidence>
<keyword evidence="2" id="KW-1185">Reference proteome</keyword>
<gene>
    <name evidence="1" type="ordered locus">KSE_68330</name>
</gene>
<dbReference type="STRING" id="452652.KSE_68330"/>
<dbReference type="Proteomes" id="UP000007076">
    <property type="component" value="Chromosome"/>
</dbReference>
<dbReference type="eggNOG" id="ENOG50347P7">
    <property type="taxonomic scope" value="Bacteria"/>
</dbReference>